<gene>
    <name evidence="1" type="ORF">K443DRAFT_676103</name>
</gene>
<dbReference type="HOGENOM" id="CLU_2606409_0_0_1"/>
<sequence length="79" mass="8596">MSVTQSYLVVKSQGLSLSMNISNGTPEILSCIALPNLTVAVTRSFEFVPLSTPCRSGGIESEDQEYRAFPACRCPRSPR</sequence>
<evidence type="ECO:0000313" key="1">
    <source>
        <dbReference type="EMBL" id="KIK04140.1"/>
    </source>
</evidence>
<protein>
    <submittedName>
        <fullName evidence="1">Uncharacterized protein</fullName>
    </submittedName>
</protein>
<keyword evidence="2" id="KW-1185">Reference proteome</keyword>
<dbReference type="AlphaFoldDB" id="A0A0C9WWS7"/>
<proteinExistence type="predicted"/>
<evidence type="ECO:0000313" key="2">
    <source>
        <dbReference type="Proteomes" id="UP000054477"/>
    </source>
</evidence>
<dbReference type="EMBL" id="KN838572">
    <property type="protein sequence ID" value="KIK04140.1"/>
    <property type="molecule type" value="Genomic_DNA"/>
</dbReference>
<name>A0A0C9WWS7_9AGAR</name>
<reference evidence="2" key="2">
    <citation type="submission" date="2015-01" db="EMBL/GenBank/DDBJ databases">
        <title>Evolutionary Origins and Diversification of the Mycorrhizal Mutualists.</title>
        <authorList>
            <consortium name="DOE Joint Genome Institute"/>
            <consortium name="Mycorrhizal Genomics Consortium"/>
            <person name="Kohler A."/>
            <person name="Kuo A."/>
            <person name="Nagy L.G."/>
            <person name="Floudas D."/>
            <person name="Copeland A."/>
            <person name="Barry K.W."/>
            <person name="Cichocki N."/>
            <person name="Veneault-Fourrey C."/>
            <person name="LaButti K."/>
            <person name="Lindquist E.A."/>
            <person name="Lipzen A."/>
            <person name="Lundell T."/>
            <person name="Morin E."/>
            <person name="Murat C."/>
            <person name="Riley R."/>
            <person name="Ohm R."/>
            <person name="Sun H."/>
            <person name="Tunlid A."/>
            <person name="Henrissat B."/>
            <person name="Grigoriev I.V."/>
            <person name="Hibbett D.S."/>
            <person name="Martin F."/>
        </authorList>
    </citation>
    <scope>NUCLEOTIDE SEQUENCE [LARGE SCALE GENOMIC DNA]</scope>
    <source>
        <strain evidence="2">LaAM-08-1</strain>
    </source>
</reference>
<accession>A0A0C9WWS7</accession>
<reference evidence="1 2" key="1">
    <citation type="submission" date="2014-04" db="EMBL/GenBank/DDBJ databases">
        <authorList>
            <consortium name="DOE Joint Genome Institute"/>
            <person name="Kuo A."/>
            <person name="Kohler A."/>
            <person name="Nagy L.G."/>
            <person name="Floudas D."/>
            <person name="Copeland A."/>
            <person name="Barry K.W."/>
            <person name="Cichocki N."/>
            <person name="Veneault-Fourrey C."/>
            <person name="LaButti K."/>
            <person name="Lindquist E.A."/>
            <person name="Lipzen A."/>
            <person name="Lundell T."/>
            <person name="Morin E."/>
            <person name="Murat C."/>
            <person name="Sun H."/>
            <person name="Tunlid A."/>
            <person name="Henrissat B."/>
            <person name="Grigoriev I.V."/>
            <person name="Hibbett D.S."/>
            <person name="Martin F."/>
            <person name="Nordberg H.P."/>
            <person name="Cantor M.N."/>
            <person name="Hua S.X."/>
        </authorList>
    </citation>
    <scope>NUCLEOTIDE SEQUENCE [LARGE SCALE GENOMIC DNA]</scope>
    <source>
        <strain evidence="1 2">LaAM-08-1</strain>
    </source>
</reference>
<organism evidence="1 2">
    <name type="scientific">Laccaria amethystina LaAM-08-1</name>
    <dbReference type="NCBI Taxonomy" id="1095629"/>
    <lineage>
        <taxon>Eukaryota</taxon>
        <taxon>Fungi</taxon>
        <taxon>Dikarya</taxon>
        <taxon>Basidiomycota</taxon>
        <taxon>Agaricomycotina</taxon>
        <taxon>Agaricomycetes</taxon>
        <taxon>Agaricomycetidae</taxon>
        <taxon>Agaricales</taxon>
        <taxon>Agaricineae</taxon>
        <taxon>Hydnangiaceae</taxon>
        <taxon>Laccaria</taxon>
    </lineage>
</organism>
<dbReference type="Proteomes" id="UP000054477">
    <property type="component" value="Unassembled WGS sequence"/>
</dbReference>